<sequence length="250" mass="27227">MIAITGGKTMSIFTRFGSAALIAFLMLILSGCLYPDEQRAGANASAREAVLTVQDAVDRYKASTEVLPIVNADADVPIYEKFKLDFGKLQRTGYLASIPGIAFENGGTVVFIVIDEETKPQVKLMDVVVFQAVDGVQSRVNEYRKKHQGDNPAGEEAYPGFRTIDFGKLGGSEPKIRSMYSGQTLSLLVNDKGIVYVDYGIDISAALKKTDAAPGAEEDLRRRLVDASYYVPVKSPVYRWVGEAPQAVES</sequence>
<proteinExistence type="predicted"/>
<gene>
    <name evidence="2" type="ORF">D3H35_03845</name>
</gene>
<name>A0A398CQ31_9BACL</name>
<evidence type="ECO:0000313" key="3">
    <source>
        <dbReference type="Proteomes" id="UP000266340"/>
    </source>
</evidence>
<dbReference type="AlphaFoldDB" id="A0A398CQ31"/>
<feature type="transmembrane region" description="Helical" evidence="1">
    <location>
        <begin position="12"/>
        <end position="29"/>
    </location>
</feature>
<dbReference type="RefSeq" id="WP_119147835.1">
    <property type="nucleotide sequence ID" value="NZ_JBHSOV010000005.1"/>
</dbReference>
<keyword evidence="3" id="KW-1185">Reference proteome</keyword>
<comment type="caution">
    <text evidence="2">The sequence shown here is derived from an EMBL/GenBank/DDBJ whole genome shotgun (WGS) entry which is preliminary data.</text>
</comment>
<keyword evidence="1" id="KW-0812">Transmembrane</keyword>
<dbReference type="Proteomes" id="UP000266340">
    <property type="component" value="Unassembled WGS sequence"/>
</dbReference>
<evidence type="ECO:0008006" key="4">
    <source>
        <dbReference type="Google" id="ProtNLM"/>
    </source>
</evidence>
<organism evidence="2 3">
    <name type="scientific">Cohnella faecalis</name>
    <dbReference type="NCBI Taxonomy" id="2315694"/>
    <lineage>
        <taxon>Bacteria</taxon>
        <taxon>Bacillati</taxon>
        <taxon>Bacillota</taxon>
        <taxon>Bacilli</taxon>
        <taxon>Bacillales</taxon>
        <taxon>Paenibacillaceae</taxon>
        <taxon>Cohnella</taxon>
    </lineage>
</organism>
<keyword evidence="1" id="KW-1133">Transmembrane helix</keyword>
<reference evidence="2 3" key="1">
    <citation type="submission" date="2018-09" db="EMBL/GenBank/DDBJ databases">
        <title>Cohnella cavernae sp. nov., isolated from a karst cave.</title>
        <authorList>
            <person name="Zhu H."/>
        </authorList>
    </citation>
    <scope>NUCLEOTIDE SEQUENCE [LARGE SCALE GENOMIC DNA]</scope>
    <source>
        <strain evidence="2 3">K2E09-144</strain>
    </source>
</reference>
<accession>A0A398CQ31</accession>
<evidence type="ECO:0000313" key="2">
    <source>
        <dbReference type="EMBL" id="RIE04635.1"/>
    </source>
</evidence>
<protein>
    <recommendedName>
        <fullName evidence="4">DUF3939 domain-containing protein</fullName>
    </recommendedName>
</protein>
<evidence type="ECO:0000256" key="1">
    <source>
        <dbReference type="SAM" id="Phobius"/>
    </source>
</evidence>
<dbReference type="OrthoDB" id="2449131at2"/>
<dbReference type="EMBL" id="QXJM01000023">
    <property type="protein sequence ID" value="RIE04635.1"/>
    <property type="molecule type" value="Genomic_DNA"/>
</dbReference>
<keyword evidence="1" id="KW-0472">Membrane</keyword>